<evidence type="ECO:0000313" key="3">
    <source>
        <dbReference type="Proteomes" id="UP000276128"/>
    </source>
</evidence>
<dbReference type="Pfam" id="PF11877">
    <property type="entry name" value="DUF3397"/>
    <property type="match status" value="1"/>
</dbReference>
<reference evidence="2 3" key="1">
    <citation type="submission" date="2018-12" db="EMBL/GenBank/DDBJ databases">
        <title>Bacillus ochoae sp. nov., Paenibacillus whitsoniae sp. nov., Paenibacillus spiritus sp. nov. Isolated from the Mars Exploration Rover during spacecraft assembly.</title>
        <authorList>
            <person name="Seuylemezian A."/>
            <person name="Vaishampayan P."/>
        </authorList>
    </citation>
    <scope>NUCLEOTIDE SEQUENCE [LARGE SCALE GENOMIC DNA]</scope>
    <source>
        <strain evidence="2 3">MER 54</strain>
    </source>
</reference>
<feature type="transmembrane region" description="Helical" evidence="1">
    <location>
        <begin position="12"/>
        <end position="32"/>
    </location>
</feature>
<feature type="transmembrane region" description="Helical" evidence="1">
    <location>
        <begin position="69"/>
        <end position="88"/>
    </location>
</feature>
<evidence type="ECO:0000313" key="2">
    <source>
        <dbReference type="EMBL" id="RTE07695.1"/>
    </source>
</evidence>
<feature type="transmembrane region" description="Helical" evidence="1">
    <location>
        <begin position="44"/>
        <end position="63"/>
    </location>
</feature>
<accession>A0A3S0I8X8</accession>
<keyword evidence="3" id="KW-1185">Reference proteome</keyword>
<dbReference type="OrthoDB" id="2661791at2"/>
<dbReference type="RefSeq" id="WP_126143139.1">
    <property type="nucleotide sequence ID" value="NZ_RXHU01000065.1"/>
</dbReference>
<comment type="caution">
    <text evidence="2">The sequence shown here is derived from an EMBL/GenBank/DDBJ whole genome shotgun (WGS) entry which is preliminary data.</text>
</comment>
<feature type="transmembrane region" description="Helical" evidence="1">
    <location>
        <begin position="108"/>
        <end position="126"/>
    </location>
</feature>
<dbReference type="EMBL" id="RXHU01000065">
    <property type="protein sequence ID" value="RTE07695.1"/>
    <property type="molecule type" value="Genomic_DNA"/>
</dbReference>
<keyword evidence="1" id="KW-0812">Transmembrane</keyword>
<proteinExistence type="predicted"/>
<sequence length="133" mass="15317">MMNMLAGFLSTLYAALAVAPFVTFAAIWFLIWFMLKDKKMTTRLAMDITNFFLLGSVSLMWNRLFHTQFGFWLIVLVLLITFGMIGGYQTRTKGKPDLIRVGRVVWRFSFLGLSALYILLFIVHIGKNFLFAT</sequence>
<organism evidence="2 3">
    <name type="scientific">Paenibacillus whitsoniae</name>
    <dbReference type="NCBI Taxonomy" id="2496558"/>
    <lineage>
        <taxon>Bacteria</taxon>
        <taxon>Bacillati</taxon>
        <taxon>Bacillota</taxon>
        <taxon>Bacilli</taxon>
        <taxon>Bacillales</taxon>
        <taxon>Paenibacillaceae</taxon>
        <taxon>Paenibacillus</taxon>
    </lineage>
</organism>
<gene>
    <name evidence="2" type="ORF">EJQ19_20660</name>
</gene>
<dbReference type="AlphaFoldDB" id="A0A3S0I8X8"/>
<evidence type="ECO:0000256" key="1">
    <source>
        <dbReference type="SAM" id="Phobius"/>
    </source>
</evidence>
<dbReference type="Proteomes" id="UP000276128">
    <property type="component" value="Unassembled WGS sequence"/>
</dbReference>
<keyword evidence="1" id="KW-0472">Membrane</keyword>
<protein>
    <submittedName>
        <fullName evidence="2">DUF3397 domain-containing protein</fullName>
    </submittedName>
</protein>
<dbReference type="InterPro" id="IPR024515">
    <property type="entry name" value="DUF3397"/>
</dbReference>
<keyword evidence="1" id="KW-1133">Transmembrane helix</keyword>
<name>A0A3S0I8X8_9BACL</name>